<keyword evidence="2" id="KW-0240">DNA-directed RNA polymerase</keyword>
<dbReference type="GO" id="GO:0003677">
    <property type="term" value="F:DNA binding"/>
    <property type="evidence" value="ECO:0007669"/>
    <property type="project" value="InterPro"/>
</dbReference>
<dbReference type="CDD" id="cd07029">
    <property type="entry name" value="RNAP_I_III_AC19"/>
    <property type="match status" value="1"/>
</dbReference>
<sequence>MPRAKSKKEEPVEAGSDVVMEEAPPSHQPESRDDMSVDQDENDGPEDVEDEEVDEEEEEEEDVQRVRLLPGSTPTAASFEFLNEGHTLGNALRYIIMKNPDVEFCAYAIPHPSEAKMNVRIQTFEGTTAIQALEKGLRDLQELCDVVSDKFIDAKEKFAASASS</sequence>
<dbReference type="AlphaFoldDB" id="A0AAN7HFJ5"/>
<proteinExistence type="inferred from homology"/>
<comment type="similarity">
    <text evidence="5">Belongs to the archaeal Rpo11/eukaryotic RPB11/RPC19 RNA polymerase subunit family.</text>
</comment>
<gene>
    <name evidence="8" type="ORF">C8A03DRAFT_42436</name>
</gene>
<dbReference type="PANTHER" id="PTHR13946">
    <property type="entry name" value="DNA-DIRECTED RNA POLYMERASE I,II,III"/>
    <property type="match status" value="1"/>
</dbReference>
<evidence type="ECO:0000256" key="3">
    <source>
        <dbReference type="ARBA" id="ARBA00023163"/>
    </source>
</evidence>
<evidence type="ECO:0000256" key="2">
    <source>
        <dbReference type="ARBA" id="ARBA00022478"/>
    </source>
</evidence>
<dbReference type="GO" id="GO:0005666">
    <property type="term" value="C:RNA polymerase III complex"/>
    <property type="evidence" value="ECO:0007669"/>
    <property type="project" value="TreeGrafter"/>
</dbReference>
<dbReference type="GO" id="GO:0006362">
    <property type="term" value="P:transcription elongation by RNA polymerase I"/>
    <property type="evidence" value="ECO:0007669"/>
    <property type="project" value="TreeGrafter"/>
</dbReference>
<keyword evidence="3" id="KW-0804">Transcription</keyword>
<name>A0AAN7HFJ5_9PEZI</name>
<dbReference type="Pfam" id="PF13656">
    <property type="entry name" value="RNA_pol_L_2"/>
    <property type="match status" value="1"/>
</dbReference>
<dbReference type="PANTHER" id="PTHR13946:SF28">
    <property type="entry name" value="DNA-DIRECTED RNA POLYMERASES I AND III SUBUNIT RPAC2"/>
    <property type="match status" value="1"/>
</dbReference>
<dbReference type="InterPro" id="IPR022905">
    <property type="entry name" value="Rpo11-like"/>
</dbReference>
<dbReference type="Proteomes" id="UP001303760">
    <property type="component" value="Unassembled WGS sequence"/>
</dbReference>
<organism evidence="8 9">
    <name type="scientific">Achaetomium macrosporum</name>
    <dbReference type="NCBI Taxonomy" id="79813"/>
    <lineage>
        <taxon>Eukaryota</taxon>
        <taxon>Fungi</taxon>
        <taxon>Dikarya</taxon>
        <taxon>Ascomycota</taxon>
        <taxon>Pezizomycotina</taxon>
        <taxon>Sordariomycetes</taxon>
        <taxon>Sordariomycetidae</taxon>
        <taxon>Sordariales</taxon>
        <taxon>Chaetomiaceae</taxon>
        <taxon>Achaetomium</taxon>
    </lineage>
</organism>
<accession>A0AAN7HFJ5</accession>
<protein>
    <recommendedName>
        <fullName evidence="7">DNA-directed RNA polymerase RBP11-like dimerisation domain-containing protein</fullName>
    </recommendedName>
</protein>
<dbReference type="InterPro" id="IPR036603">
    <property type="entry name" value="RBP11-like"/>
</dbReference>
<dbReference type="GO" id="GO:0005736">
    <property type="term" value="C:RNA polymerase I complex"/>
    <property type="evidence" value="ECO:0007669"/>
    <property type="project" value="TreeGrafter"/>
</dbReference>
<dbReference type="InterPro" id="IPR033898">
    <property type="entry name" value="RNAP_AC19"/>
</dbReference>
<evidence type="ECO:0000256" key="1">
    <source>
        <dbReference type="ARBA" id="ARBA00004123"/>
    </source>
</evidence>
<dbReference type="SUPFAM" id="SSF55257">
    <property type="entry name" value="RBP11-like subunits of RNA polymerase"/>
    <property type="match status" value="1"/>
</dbReference>
<evidence type="ECO:0000259" key="7">
    <source>
        <dbReference type="Pfam" id="PF13656"/>
    </source>
</evidence>
<dbReference type="HAMAP" id="MF_00261">
    <property type="entry name" value="RNApol_arch_Rpo11"/>
    <property type="match status" value="1"/>
</dbReference>
<keyword evidence="9" id="KW-1185">Reference proteome</keyword>
<dbReference type="Gene3D" id="3.30.1360.10">
    <property type="entry name" value="RNA polymerase, RBP11-like subunit"/>
    <property type="match status" value="1"/>
</dbReference>
<dbReference type="InterPro" id="IPR008193">
    <property type="entry name" value="RNA_pol_Rpb11_13-16kDa_CS"/>
</dbReference>
<reference evidence="8" key="2">
    <citation type="submission" date="2023-05" db="EMBL/GenBank/DDBJ databases">
        <authorList>
            <consortium name="Lawrence Berkeley National Laboratory"/>
            <person name="Steindorff A."/>
            <person name="Hensen N."/>
            <person name="Bonometti L."/>
            <person name="Westerberg I."/>
            <person name="Brannstrom I.O."/>
            <person name="Guillou S."/>
            <person name="Cros-Aarteil S."/>
            <person name="Calhoun S."/>
            <person name="Haridas S."/>
            <person name="Kuo A."/>
            <person name="Mondo S."/>
            <person name="Pangilinan J."/>
            <person name="Riley R."/>
            <person name="Labutti K."/>
            <person name="Andreopoulos B."/>
            <person name="Lipzen A."/>
            <person name="Chen C."/>
            <person name="Yanf M."/>
            <person name="Daum C."/>
            <person name="Ng V."/>
            <person name="Clum A."/>
            <person name="Ohm R."/>
            <person name="Martin F."/>
            <person name="Silar P."/>
            <person name="Natvig D."/>
            <person name="Lalanne C."/>
            <person name="Gautier V."/>
            <person name="Ament-Velasquez S.L."/>
            <person name="Kruys A."/>
            <person name="Hutchinson M.I."/>
            <person name="Powell A.J."/>
            <person name="Barry K."/>
            <person name="Miller A.N."/>
            <person name="Grigoriev I.V."/>
            <person name="Debuchy R."/>
            <person name="Gladieux P."/>
            <person name="Thoren M.H."/>
            <person name="Johannesson H."/>
        </authorList>
    </citation>
    <scope>NUCLEOTIDE SEQUENCE</scope>
    <source>
        <strain evidence="8">CBS 532.94</strain>
    </source>
</reference>
<dbReference type="EMBL" id="MU860050">
    <property type="protein sequence ID" value="KAK4239975.1"/>
    <property type="molecule type" value="Genomic_DNA"/>
</dbReference>
<feature type="region of interest" description="Disordered" evidence="6">
    <location>
        <begin position="1"/>
        <end position="69"/>
    </location>
</feature>
<keyword evidence="4" id="KW-0539">Nucleus</keyword>
<evidence type="ECO:0000256" key="6">
    <source>
        <dbReference type="SAM" id="MobiDB-lite"/>
    </source>
</evidence>
<evidence type="ECO:0000256" key="4">
    <source>
        <dbReference type="ARBA" id="ARBA00023242"/>
    </source>
</evidence>
<comment type="caution">
    <text evidence="8">The sequence shown here is derived from an EMBL/GenBank/DDBJ whole genome shotgun (WGS) entry which is preliminary data.</text>
</comment>
<dbReference type="GO" id="GO:0055029">
    <property type="term" value="C:nuclear DNA-directed RNA polymerase complex"/>
    <property type="evidence" value="ECO:0007669"/>
    <property type="project" value="UniProtKB-ARBA"/>
</dbReference>
<feature type="compositionally biased region" description="Acidic residues" evidence="6">
    <location>
        <begin position="36"/>
        <end position="62"/>
    </location>
</feature>
<dbReference type="GO" id="GO:0006383">
    <property type="term" value="P:transcription by RNA polymerase III"/>
    <property type="evidence" value="ECO:0007669"/>
    <property type="project" value="TreeGrafter"/>
</dbReference>
<feature type="domain" description="DNA-directed RNA polymerase RBP11-like dimerisation" evidence="7">
    <location>
        <begin position="77"/>
        <end position="149"/>
    </location>
</feature>
<evidence type="ECO:0000313" key="9">
    <source>
        <dbReference type="Proteomes" id="UP001303760"/>
    </source>
</evidence>
<dbReference type="GO" id="GO:0046983">
    <property type="term" value="F:protein dimerization activity"/>
    <property type="evidence" value="ECO:0007669"/>
    <property type="project" value="InterPro"/>
</dbReference>
<dbReference type="InterPro" id="IPR009025">
    <property type="entry name" value="RBP11-like_dimer"/>
</dbReference>
<reference evidence="8" key="1">
    <citation type="journal article" date="2023" name="Mol. Phylogenet. Evol.">
        <title>Genome-scale phylogeny and comparative genomics of the fungal order Sordariales.</title>
        <authorList>
            <person name="Hensen N."/>
            <person name="Bonometti L."/>
            <person name="Westerberg I."/>
            <person name="Brannstrom I.O."/>
            <person name="Guillou S."/>
            <person name="Cros-Aarteil S."/>
            <person name="Calhoun S."/>
            <person name="Haridas S."/>
            <person name="Kuo A."/>
            <person name="Mondo S."/>
            <person name="Pangilinan J."/>
            <person name="Riley R."/>
            <person name="LaButti K."/>
            <person name="Andreopoulos B."/>
            <person name="Lipzen A."/>
            <person name="Chen C."/>
            <person name="Yan M."/>
            <person name="Daum C."/>
            <person name="Ng V."/>
            <person name="Clum A."/>
            <person name="Steindorff A."/>
            <person name="Ohm R.A."/>
            <person name="Martin F."/>
            <person name="Silar P."/>
            <person name="Natvig D.O."/>
            <person name="Lalanne C."/>
            <person name="Gautier V."/>
            <person name="Ament-Velasquez S.L."/>
            <person name="Kruys A."/>
            <person name="Hutchinson M.I."/>
            <person name="Powell A.J."/>
            <person name="Barry K."/>
            <person name="Miller A.N."/>
            <person name="Grigoriev I.V."/>
            <person name="Debuchy R."/>
            <person name="Gladieux P."/>
            <person name="Hiltunen Thoren M."/>
            <person name="Johannesson H."/>
        </authorList>
    </citation>
    <scope>NUCLEOTIDE SEQUENCE</scope>
    <source>
        <strain evidence="8">CBS 532.94</strain>
    </source>
</reference>
<dbReference type="GO" id="GO:0003899">
    <property type="term" value="F:DNA-directed RNA polymerase activity"/>
    <property type="evidence" value="ECO:0007669"/>
    <property type="project" value="InterPro"/>
</dbReference>
<evidence type="ECO:0000313" key="8">
    <source>
        <dbReference type="EMBL" id="KAK4239975.1"/>
    </source>
</evidence>
<evidence type="ECO:0000256" key="5">
    <source>
        <dbReference type="ARBA" id="ARBA00025751"/>
    </source>
</evidence>
<dbReference type="PROSITE" id="PS01154">
    <property type="entry name" value="RNA_POL_L_13KD"/>
    <property type="match status" value="1"/>
</dbReference>
<comment type="subcellular location">
    <subcellularLocation>
        <location evidence="1">Nucleus</location>
    </subcellularLocation>
</comment>